<evidence type="ECO:0000313" key="3">
    <source>
        <dbReference type="EMBL" id="GEP60480.1"/>
    </source>
</evidence>
<dbReference type="OrthoDB" id="5749006at2"/>
<dbReference type="GO" id="GO:0005886">
    <property type="term" value="C:plasma membrane"/>
    <property type="evidence" value="ECO:0007669"/>
    <property type="project" value="TreeGrafter"/>
</dbReference>
<feature type="domain" description="AsmA" evidence="2">
    <location>
        <begin position="1"/>
        <end position="204"/>
    </location>
</feature>
<dbReference type="PANTHER" id="PTHR30441">
    <property type="entry name" value="DUF748 DOMAIN-CONTAINING PROTEIN"/>
    <property type="match status" value="1"/>
</dbReference>
<dbReference type="PANTHER" id="PTHR30441:SF9">
    <property type="entry name" value="ASMA FAMILY PROTEIN YHJG"/>
    <property type="match status" value="1"/>
</dbReference>
<evidence type="ECO:0000259" key="2">
    <source>
        <dbReference type="Pfam" id="PF05170"/>
    </source>
</evidence>
<name>A0A512NNG2_9HYPH</name>
<sequence>MARVLRILAWTAGVLVVLVAVAIGTVYFYVTSDDFRGRIESHASTLSGRKTTIADISVDWGLTSHVHLGGVQLANAEWAKEPHMLKAEQVDFEIRLWPLIGGNLVLPSLVLRKPEIVVEKGEQDQINWELGEAPPAAAAAKQVVEPDNRFETPVIGRLEVTDGKLTYRDPKRKLDLDGTVSTARGEAGDQPQARLELKGKLEGQPLVVRFVGGSLIMLRDTEQPYPLDLDVTFGATKLKAKGTVMDPFQWTGADVQLSLSGHDLADIYPLLGIPGPPTPPYNIVGKLHREAGIWKFIDSKWHVGDSDLTGEVTVDERRKPAFLTAKLVSNKLVFADLAPLVGAPPDKPGGNVSPQQRQTQQQLEASGDLFPNLPLKVEKLRAMNMDVTLDAKRVIAPAYLPVQALSFRVVVQDGVATAKPITLILLGDGQSAGAGKIAGELVVDAKADIPKVRTSLVLSDIELRNFFRNSQYFDATYGKMQGRVVLAGAGRSLAQVMATADGHFAAALGGGSVSSLMVSLAGLQVFDALILYVTGDNRIPIKCAVGRLNFNHGTVTFDRTLLDTQKSVLHVQGQASLINQAVKAEIDADAKQFDLLDLHGAVIVQGKLRQPHVSLGRIFPIPTPVIGTARDVACGQITQQLFQGQ</sequence>
<dbReference type="AlphaFoldDB" id="A0A512NNG2"/>
<accession>A0A512NNG2</accession>
<organism evidence="3 4">
    <name type="scientific">Reyranella soli</name>
    <dbReference type="NCBI Taxonomy" id="1230389"/>
    <lineage>
        <taxon>Bacteria</taxon>
        <taxon>Pseudomonadati</taxon>
        <taxon>Pseudomonadota</taxon>
        <taxon>Alphaproteobacteria</taxon>
        <taxon>Hyphomicrobiales</taxon>
        <taxon>Reyranellaceae</taxon>
        <taxon>Reyranella</taxon>
    </lineage>
</organism>
<dbReference type="InterPro" id="IPR052894">
    <property type="entry name" value="AsmA-related"/>
</dbReference>
<keyword evidence="1" id="KW-0812">Transmembrane</keyword>
<evidence type="ECO:0000313" key="4">
    <source>
        <dbReference type="Proteomes" id="UP000321058"/>
    </source>
</evidence>
<feature type="transmembrane region" description="Helical" evidence="1">
    <location>
        <begin position="7"/>
        <end position="30"/>
    </location>
</feature>
<dbReference type="EMBL" id="BKAJ01000166">
    <property type="protein sequence ID" value="GEP60480.1"/>
    <property type="molecule type" value="Genomic_DNA"/>
</dbReference>
<keyword evidence="4" id="KW-1185">Reference proteome</keyword>
<protein>
    <recommendedName>
        <fullName evidence="2">AsmA domain-containing protein</fullName>
    </recommendedName>
</protein>
<proteinExistence type="predicted"/>
<dbReference type="Proteomes" id="UP000321058">
    <property type="component" value="Unassembled WGS sequence"/>
</dbReference>
<evidence type="ECO:0000256" key="1">
    <source>
        <dbReference type="SAM" id="Phobius"/>
    </source>
</evidence>
<comment type="caution">
    <text evidence="3">The sequence shown here is derived from an EMBL/GenBank/DDBJ whole genome shotgun (WGS) entry which is preliminary data.</text>
</comment>
<reference evidence="3 4" key="1">
    <citation type="submission" date="2019-07" db="EMBL/GenBank/DDBJ databases">
        <title>Whole genome shotgun sequence of Reyranella soli NBRC 108950.</title>
        <authorList>
            <person name="Hosoyama A."/>
            <person name="Uohara A."/>
            <person name="Ohji S."/>
            <person name="Ichikawa N."/>
        </authorList>
    </citation>
    <scope>NUCLEOTIDE SEQUENCE [LARGE SCALE GENOMIC DNA]</scope>
    <source>
        <strain evidence="3 4">NBRC 108950</strain>
    </source>
</reference>
<keyword evidence="1" id="KW-1133">Transmembrane helix</keyword>
<keyword evidence="1" id="KW-0472">Membrane</keyword>
<dbReference type="GO" id="GO:0090313">
    <property type="term" value="P:regulation of protein targeting to membrane"/>
    <property type="evidence" value="ECO:0007669"/>
    <property type="project" value="TreeGrafter"/>
</dbReference>
<dbReference type="Pfam" id="PF05170">
    <property type="entry name" value="AsmA"/>
    <property type="match status" value="1"/>
</dbReference>
<gene>
    <name evidence="3" type="ORF">RSO01_76460</name>
</gene>
<dbReference type="RefSeq" id="WP_147155824.1">
    <property type="nucleotide sequence ID" value="NZ_BKAJ01000166.1"/>
</dbReference>
<dbReference type="InterPro" id="IPR007844">
    <property type="entry name" value="AsmA"/>
</dbReference>